<dbReference type="SUPFAM" id="SSF64288">
    <property type="entry name" value="Chorismate lyase-like"/>
    <property type="match status" value="1"/>
</dbReference>
<dbReference type="Proteomes" id="UP000182149">
    <property type="component" value="Unassembled WGS sequence"/>
</dbReference>
<dbReference type="GO" id="GO:0045892">
    <property type="term" value="P:negative regulation of DNA-templated transcription"/>
    <property type="evidence" value="ECO:0007669"/>
    <property type="project" value="TreeGrafter"/>
</dbReference>
<dbReference type="PANTHER" id="PTHR44846">
    <property type="entry name" value="MANNOSYL-D-GLYCERATE TRANSPORT/METABOLISM SYSTEM REPRESSOR MNGR-RELATED"/>
    <property type="match status" value="1"/>
</dbReference>
<dbReference type="SUPFAM" id="SSF46785">
    <property type="entry name" value="Winged helix' DNA-binding domain"/>
    <property type="match status" value="1"/>
</dbReference>
<keyword evidence="2" id="KW-0238">DNA-binding</keyword>
<dbReference type="STRING" id="328396.RU93_GL002045"/>
<accession>A0A1L8QSS0</accession>
<dbReference type="RefSeq" id="WP_071874751.1">
    <property type="nucleotide sequence ID" value="NZ_JBHSHF010000023.1"/>
</dbReference>
<feature type="domain" description="HTH gntR-type" evidence="4">
    <location>
        <begin position="8"/>
        <end position="76"/>
    </location>
</feature>
<keyword evidence="1" id="KW-0805">Transcription regulation</keyword>
<evidence type="ECO:0000256" key="1">
    <source>
        <dbReference type="ARBA" id="ARBA00023015"/>
    </source>
</evidence>
<dbReference type="CDD" id="cd07377">
    <property type="entry name" value="WHTH_GntR"/>
    <property type="match status" value="1"/>
</dbReference>
<dbReference type="GO" id="GO:0003677">
    <property type="term" value="F:DNA binding"/>
    <property type="evidence" value="ECO:0007669"/>
    <property type="project" value="UniProtKB-KW"/>
</dbReference>
<organism evidence="5 6">
    <name type="scientific">Enterococcus aquimarinus</name>
    <dbReference type="NCBI Taxonomy" id="328396"/>
    <lineage>
        <taxon>Bacteria</taxon>
        <taxon>Bacillati</taxon>
        <taxon>Bacillota</taxon>
        <taxon>Bacilli</taxon>
        <taxon>Lactobacillales</taxon>
        <taxon>Enterococcaceae</taxon>
        <taxon>Enterococcus</taxon>
    </lineage>
</organism>
<evidence type="ECO:0000313" key="5">
    <source>
        <dbReference type="EMBL" id="OJG10529.1"/>
    </source>
</evidence>
<dbReference type="FunFam" id="1.10.10.10:FF:000079">
    <property type="entry name" value="GntR family transcriptional regulator"/>
    <property type="match status" value="1"/>
</dbReference>
<dbReference type="Pfam" id="PF00392">
    <property type="entry name" value="GntR"/>
    <property type="match status" value="1"/>
</dbReference>
<dbReference type="PRINTS" id="PR00035">
    <property type="entry name" value="HTHGNTR"/>
</dbReference>
<dbReference type="Pfam" id="PF07702">
    <property type="entry name" value="UTRA"/>
    <property type="match status" value="1"/>
</dbReference>
<gene>
    <name evidence="5" type="ORF">RU93_GL002045</name>
</gene>
<evidence type="ECO:0000259" key="4">
    <source>
        <dbReference type="PROSITE" id="PS50949"/>
    </source>
</evidence>
<dbReference type="EMBL" id="JXKD01000007">
    <property type="protein sequence ID" value="OJG10529.1"/>
    <property type="molecule type" value="Genomic_DNA"/>
</dbReference>
<dbReference type="InterPro" id="IPR028978">
    <property type="entry name" value="Chorismate_lyase_/UTRA_dom_sf"/>
</dbReference>
<dbReference type="AlphaFoldDB" id="A0A1L8QSS0"/>
<evidence type="ECO:0000256" key="3">
    <source>
        <dbReference type="ARBA" id="ARBA00023163"/>
    </source>
</evidence>
<name>A0A1L8QSS0_9ENTE</name>
<dbReference type="PANTHER" id="PTHR44846:SF17">
    <property type="entry name" value="GNTR-FAMILY TRANSCRIPTIONAL REGULATOR"/>
    <property type="match status" value="1"/>
</dbReference>
<reference evidence="5 6" key="1">
    <citation type="submission" date="2014-12" db="EMBL/GenBank/DDBJ databases">
        <title>Draft genome sequences of 29 type strains of Enterococci.</title>
        <authorList>
            <person name="Zhong Z."/>
            <person name="Sun Z."/>
            <person name="Liu W."/>
            <person name="Zhang W."/>
            <person name="Zhang H."/>
        </authorList>
    </citation>
    <scope>NUCLEOTIDE SEQUENCE [LARGE SCALE GENOMIC DNA]</scope>
    <source>
        <strain evidence="5 6">DSM 17690</strain>
    </source>
</reference>
<evidence type="ECO:0000256" key="2">
    <source>
        <dbReference type="ARBA" id="ARBA00023125"/>
    </source>
</evidence>
<keyword evidence="3" id="KW-0804">Transcription</keyword>
<evidence type="ECO:0000313" key="6">
    <source>
        <dbReference type="Proteomes" id="UP000182149"/>
    </source>
</evidence>
<dbReference type="PROSITE" id="PS50949">
    <property type="entry name" value="HTH_GNTR"/>
    <property type="match status" value="1"/>
</dbReference>
<sequence>MLHPQKTQPLYAQIANDLRNHIRTEKWTEGQRIPTEMDLCDIYHVSRITIRKAIDELVRENLLIRKKAKGTFVNQFSPETTNHMTMVKSFTREMLEQGKVADTLHAEVSKIPADYQTAKYLKIHPGDDVLLLKRIRGSSKEDVLAYFVTAIPYRPYFSLVAKDYYGSFYEYLQQFSIYPRKEVEYVEAMLATKELQSILKVSNNEPILKRVRFTNDPASQLSEYTECYYVGTKYKYYLDFSNE</sequence>
<dbReference type="InterPro" id="IPR050679">
    <property type="entry name" value="Bact_HTH_transcr_reg"/>
</dbReference>
<dbReference type="InterPro" id="IPR036390">
    <property type="entry name" value="WH_DNA-bd_sf"/>
</dbReference>
<comment type="caution">
    <text evidence="5">The sequence shown here is derived from an EMBL/GenBank/DDBJ whole genome shotgun (WGS) entry which is preliminary data.</text>
</comment>
<dbReference type="InterPro" id="IPR011663">
    <property type="entry name" value="UTRA"/>
</dbReference>
<dbReference type="InterPro" id="IPR036388">
    <property type="entry name" value="WH-like_DNA-bd_sf"/>
</dbReference>
<keyword evidence="6" id="KW-1185">Reference proteome</keyword>
<dbReference type="GO" id="GO:0003700">
    <property type="term" value="F:DNA-binding transcription factor activity"/>
    <property type="evidence" value="ECO:0007669"/>
    <property type="project" value="InterPro"/>
</dbReference>
<dbReference type="SMART" id="SM00345">
    <property type="entry name" value="HTH_GNTR"/>
    <property type="match status" value="1"/>
</dbReference>
<dbReference type="SMART" id="SM00866">
    <property type="entry name" value="UTRA"/>
    <property type="match status" value="1"/>
</dbReference>
<dbReference type="Gene3D" id="3.40.1410.10">
    <property type="entry name" value="Chorismate lyase-like"/>
    <property type="match status" value="1"/>
</dbReference>
<protein>
    <submittedName>
        <fullName evidence="5">Transcriptional regulator</fullName>
    </submittedName>
</protein>
<dbReference type="Gene3D" id="1.10.10.10">
    <property type="entry name" value="Winged helix-like DNA-binding domain superfamily/Winged helix DNA-binding domain"/>
    <property type="match status" value="1"/>
</dbReference>
<proteinExistence type="predicted"/>
<dbReference type="InterPro" id="IPR000524">
    <property type="entry name" value="Tscrpt_reg_HTH_GntR"/>
</dbReference>